<evidence type="ECO:0000313" key="2">
    <source>
        <dbReference type="EMBL" id="RAL54065.1"/>
    </source>
</evidence>
<dbReference type="GO" id="GO:0048487">
    <property type="term" value="F:beta-tubulin binding"/>
    <property type="evidence" value="ECO:0007669"/>
    <property type="project" value="InterPro"/>
</dbReference>
<dbReference type="Pfam" id="PF25767">
    <property type="entry name" value="ARM_TBCD_2nd"/>
    <property type="match status" value="1"/>
</dbReference>
<dbReference type="EMBL" id="NQVE01000015">
    <property type="protein sequence ID" value="RAL54065.1"/>
    <property type="molecule type" value="Genomic_DNA"/>
</dbReference>
<name>A0A328E7P5_9ASTE</name>
<dbReference type="AlphaFoldDB" id="A0A328E7P5"/>
<dbReference type="PANTHER" id="PTHR12658">
    <property type="entry name" value="BETA-TUBULIN COFACTOR D"/>
    <property type="match status" value="1"/>
</dbReference>
<feature type="domain" description="Tubulin-folding cofactor D ARM repeats" evidence="1">
    <location>
        <begin position="58"/>
        <end position="223"/>
    </location>
</feature>
<dbReference type="PANTHER" id="PTHR12658:SF0">
    <property type="entry name" value="TUBULIN-SPECIFIC CHAPERONE D"/>
    <property type="match status" value="1"/>
</dbReference>
<keyword evidence="3" id="KW-1185">Reference proteome</keyword>
<proteinExistence type="predicted"/>
<dbReference type="GO" id="GO:0007021">
    <property type="term" value="P:tubulin complex assembly"/>
    <property type="evidence" value="ECO:0007669"/>
    <property type="project" value="InterPro"/>
</dbReference>
<organism evidence="2 3">
    <name type="scientific">Cuscuta australis</name>
    <dbReference type="NCBI Taxonomy" id="267555"/>
    <lineage>
        <taxon>Eukaryota</taxon>
        <taxon>Viridiplantae</taxon>
        <taxon>Streptophyta</taxon>
        <taxon>Embryophyta</taxon>
        <taxon>Tracheophyta</taxon>
        <taxon>Spermatophyta</taxon>
        <taxon>Magnoliopsida</taxon>
        <taxon>eudicotyledons</taxon>
        <taxon>Gunneridae</taxon>
        <taxon>Pentapetalae</taxon>
        <taxon>asterids</taxon>
        <taxon>lamiids</taxon>
        <taxon>Solanales</taxon>
        <taxon>Convolvulaceae</taxon>
        <taxon>Cuscuteae</taxon>
        <taxon>Cuscuta</taxon>
        <taxon>Cuscuta subgen. Grammica</taxon>
        <taxon>Cuscuta sect. Cleistogrammica</taxon>
    </lineage>
</organism>
<evidence type="ECO:0000313" key="3">
    <source>
        <dbReference type="Proteomes" id="UP000249390"/>
    </source>
</evidence>
<dbReference type="InterPro" id="IPR058033">
    <property type="entry name" value="ARM_TBCD_2nd"/>
</dbReference>
<dbReference type="GO" id="GO:0007023">
    <property type="term" value="P:post-chaperonin tubulin folding pathway"/>
    <property type="evidence" value="ECO:0007669"/>
    <property type="project" value="InterPro"/>
</dbReference>
<evidence type="ECO:0000259" key="1">
    <source>
        <dbReference type="Pfam" id="PF25767"/>
    </source>
</evidence>
<gene>
    <name evidence="2" type="ORF">DM860_004536</name>
</gene>
<dbReference type="GO" id="GO:0005096">
    <property type="term" value="F:GTPase activator activity"/>
    <property type="evidence" value="ECO:0007669"/>
    <property type="project" value="InterPro"/>
</dbReference>
<reference evidence="2 3" key="1">
    <citation type="submission" date="2018-06" db="EMBL/GenBank/DDBJ databases">
        <title>The Genome of Cuscuta australis (Dodder) Provides Insight into the Evolution of Plant Parasitism.</title>
        <authorList>
            <person name="Liu H."/>
        </authorList>
    </citation>
    <scope>NUCLEOTIDE SEQUENCE [LARGE SCALE GENOMIC DNA]</scope>
    <source>
        <strain evidence="3">cv. Yunnan</strain>
        <tissue evidence="2">Vines</tissue>
    </source>
</reference>
<accession>A0A328E7P5</accession>
<dbReference type="Proteomes" id="UP000249390">
    <property type="component" value="Unassembled WGS sequence"/>
</dbReference>
<dbReference type="GO" id="GO:0000226">
    <property type="term" value="P:microtubule cytoskeleton organization"/>
    <property type="evidence" value="ECO:0007669"/>
    <property type="project" value="TreeGrafter"/>
</dbReference>
<comment type="caution">
    <text evidence="2">The sequence shown here is derived from an EMBL/GenBank/DDBJ whole genome shotgun (WGS) entry which is preliminary data.</text>
</comment>
<sequence>MSSDANDINDHFQLLGTVEALATTFKTGSAQVVLNVVLTVWQDTAALVESSNAGRSALLRKYLVKLAQQIGLMCLPHISQSWRYMGRKQTLGDRERETSKDLTRIDKNNETAIRDPSELFQEEDMDVPEMVEEIIDVLLSALRDTNSLCNHVSLGILFPKCAGHRRVHWSAAKGIGRVTSRLTYALSDEVPSSVPELFSPIQSMTLIFFCSLVLSSLVKDASLRSRETFQFPWVNTEHVLYLLGL</sequence>
<protein>
    <recommendedName>
        <fullName evidence="1">Tubulin-folding cofactor D ARM repeats domain-containing protein</fullName>
    </recommendedName>
</protein>
<dbReference type="InterPro" id="IPR033162">
    <property type="entry name" value="TBCD"/>
</dbReference>